<dbReference type="EMBL" id="CYKH01002027">
    <property type="protein sequence ID" value="CUG92289.1"/>
    <property type="molecule type" value="Genomic_DNA"/>
</dbReference>
<dbReference type="OrthoDB" id="406235at2759"/>
<evidence type="ECO:0000256" key="1">
    <source>
        <dbReference type="SAM" id="Phobius"/>
    </source>
</evidence>
<dbReference type="SUPFAM" id="SSF52058">
    <property type="entry name" value="L domain-like"/>
    <property type="match status" value="1"/>
</dbReference>
<dbReference type="Proteomes" id="UP000051952">
    <property type="component" value="Unassembled WGS sequence"/>
</dbReference>
<dbReference type="PANTHER" id="PTHR48064">
    <property type="entry name" value="OS01G0750400 PROTEIN"/>
    <property type="match status" value="1"/>
</dbReference>
<protein>
    <submittedName>
        <fullName evidence="2">GP46-like surface antigen, putative</fullName>
    </submittedName>
</protein>
<evidence type="ECO:0000313" key="3">
    <source>
        <dbReference type="Proteomes" id="UP000051952"/>
    </source>
</evidence>
<feature type="transmembrane region" description="Helical" evidence="1">
    <location>
        <begin position="704"/>
        <end position="723"/>
    </location>
</feature>
<organism evidence="2 3">
    <name type="scientific">Bodo saltans</name>
    <name type="common">Flagellated protozoan</name>
    <dbReference type="NCBI Taxonomy" id="75058"/>
    <lineage>
        <taxon>Eukaryota</taxon>
        <taxon>Discoba</taxon>
        <taxon>Euglenozoa</taxon>
        <taxon>Kinetoplastea</taxon>
        <taxon>Metakinetoplastina</taxon>
        <taxon>Eubodonida</taxon>
        <taxon>Bodonidae</taxon>
        <taxon>Bodo</taxon>
    </lineage>
</organism>
<accession>A0A0S4JPN6</accession>
<feature type="transmembrane region" description="Helical" evidence="1">
    <location>
        <begin position="444"/>
        <end position="472"/>
    </location>
</feature>
<dbReference type="InterPro" id="IPR032675">
    <property type="entry name" value="LRR_dom_sf"/>
</dbReference>
<name>A0A0S4JPN6_BODSA</name>
<keyword evidence="3" id="KW-1185">Reference proteome</keyword>
<dbReference type="VEuPathDB" id="TriTrypDB:BSAL_36535"/>
<evidence type="ECO:0000313" key="2">
    <source>
        <dbReference type="EMBL" id="CUG92289.1"/>
    </source>
</evidence>
<dbReference type="Gene3D" id="3.80.10.10">
    <property type="entry name" value="Ribonuclease Inhibitor"/>
    <property type="match status" value="2"/>
</dbReference>
<gene>
    <name evidence="2" type="ORF">BSAL_36535</name>
</gene>
<keyword evidence="1" id="KW-0812">Transmembrane</keyword>
<proteinExistence type="predicted"/>
<feature type="transmembrane region" description="Helical" evidence="1">
    <location>
        <begin position="493"/>
        <end position="516"/>
    </location>
</feature>
<dbReference type="PANTHER" id="PTHR48064:SF6">
    <property type="entry name" value="RECEPTOR-LIKE PROTEIN KINASE 2"/>
    <property type="match status" value="1"/>
</dbReference>
<keyword evidence="1" id="KW-1133">Transmembrane helix</keyword>
<sequence>MYANWTNLRTFELRYNHLNGTLPQEYGNNGWPPSRFLKILFDNNNFTGSLPNSYKSFIELNFFEGGTNQLTGTLPPEYAAWTQLQYFKVFDNSLTGTLPKEYSAWTSLESFYVDTNQLTGTLPREYANWTNISWFSVNVNNMTGTLPPQYSSFARIQEFRVGPNSITGTLPPQYQSWGASVRLFLGIYMGLTGTLPAGYSVWSSVRSFVVEGNQLTGSIPDSYGERWGSMSIFDINQNRITGTIPTSFLMLPSIAMFVAGHNNLIGVIPSRSTTNVVVFDVQNNTKLTGTLPPEINALGIVTICDTSISCPTKRSVYCVPPGFFASAQAYSVAEVPAFLLSAAKYVYQCVDSVVSPAPTPPVASNVPMERPSRYLPAMTYSALATGGGALVRGSVTGLQRSSTALLLAALCSNAKSNDPSPVDPMYNSLDENPLSLRVPVDNDALAYAAGAAIGNAVLVCAIGFGLHIVAVFQRTFRNQAKKNNTDGAVVPAVAVLIAMLPSSLFPGSLSTAYGTLVQPGVGASLGLIVSDARTASSIVCGVALLLLWVSLFFYCIFVVVWRGREGGTFLLEPSRAIAVTVARRQPRASTMRRSVTRDNEAHSFLKRLHWMWMEPHTQWIVPQAQRTSSTRRGDQDKTKKQQFLQFLQENVEAVFGGYTAGREWFFVIEWGVGILSGAVLGTAQAIATGEEASGSDTVCAAAEWGNACAIAFTVVQLVAWLALRPFNVRFEFASTVAVGTLSLVSQVLSASDQPTEAASVSTVASIVEIALMLVMMVECVRLRSGQTSREKEVNTQLLLTATAPEVVSRHPRSARPVAPVPETTETAAPFARKMTATHQLKELERLVRLICKENDYVTRFAPLPLPKHTV</sequence>
<feature type="transmembrane region" description="Helical" evidence="1">
    <location>
        <begin position="730"/>
        <end position="748"/>
    </location>
</feature>
<reference evidence="3" key="1">
    <citation type="submission" date="2015-09" db="EMBL/GenBank/DDBJ databases">
        <authorList>
            <consortium name="Pathogen Informatics"/>
        </authorList>
    </citation>
    <scope>NUCLEOTIDE SEQUENCE [LARGE SCALE GENOMIC DNA]</scope>
    <source>
        <strain evidence="3">Lake Konstanz</strain>
    </source>
</reference>
<keyword evidence="1" id="KW-0472">Membrane</keyword>
<feature type="transmembrane region" description="Helical" evidence="1">
    <location>
        <begin position="760"/>
        <end position="780"/>
    </location>
</feature>
<dbReference type="InterPro" id="IPR053038">
    <property type="entry name" value="RLP_Defense"/>
</dbReference>
<dbReference type="AlphaFoldDB" id="A0A0S4JPN6"/>
<feature type="transmembrane region" description="Helical" evidence="1">
    <location>
        <begin position="664"/>
        <end position="684"/>
    </location>
</feature>
<feature type="transmembrane region" description="Helical" evidence="1">
    <location>
        <begin position="536"/>
        <end position="561"/>
    </location>
</feature>